<keyword evidence="6" id="KW-0418">Kinase</keyword>
<dbReference type="PANTHER" id="PTHR43065:SF50">
    <property type="entry name" value="HISTIDINE KINASE"/>
    <property type="match status" value="1"/>
</dbReference>
<dbReference type="Gene3D" id="3.30.565.10">
    <property type="entry name" value="Histidine kinase-like ATPase, C-terminal domain"/>
    <property type="match status" value="1"/>
</dbReference>
<evidence type="ECO:0000259" key="5">
    <source>
        <dbReference type="PROSITE" id="PS50109"/>
    </source>
</evidence>
<dbReference type="EMBL" id="JACYTO010000002">
    <property type="protein sequence ID" value="MBD8503886.1"/>
    <property type="molecule type" value="Genomic_DNA"/>
</dbReference>
<dbReference type="InterPro" id="IPR003661">
    <property type="entry name" value="HisK_dim/P_dom"/>
</dbReference>
<evidence type="ECO:0000256" key="4">
    <source>
        <dbReference type="SAM" id="Coils"/>
    </source>
</evidence>
<keyword evidence="6" id="KW-0808">Transferase</keyword>
<dbReference type="PANTHER" id="PTHR43065">
    <property type="entry name" value="SENSOR HISTIDINE KINASE"/>
    <property type="match status" value="1"/>
</dbReference>
<keyword evidence="4" id="KW-0175">Coiled coil</keyword>
<dbReference type="InterPro" id="IPR005467">
    <property type="entry name" value="His_kinase_dom"/>
</dbReference>
<dbReference type="CDD" id="cd00082">
    <property type="entry name" value="HisKA"/>
    <property type="match status" value="1"/>
</dbReference>
<evidence type="ECO:0000256" key="3">
    <source>
        <dbReference type="ARBA" id="ARBA00022553"/>
    </source>
</evidence>
<dbReference type="Pfam" id="PF02518">
    <property type="entry name" value="HATPase_c"/>
    <property type="match status" value="1"/>
</dbReference>
<protein>
    <recommendedName>
        <fullName evidence="2">histidine kinase</fullName>
        <ecNumber evidence="2">2.7.13.3</ecNumber>
    </recommendedName>
</protein>
<dbReference type="InterPro" id="IPR036097">
    <property type="entry name" value="HisK_dim/P_sf"/>
</dbReference>
<dbReference type="EC" id="2.7.13.3" evidence="2"/>
<proteinExistence type="predicted"/>
<comment type="catalytic activity">
    <reaction evidence="1">
        <text>ATP + protein L-histidine = ADP + protein N-phospho-L-histidine.</text>
        <dbReference type="EC" id="2.7.13.3"/>
    </reaction>
</comment>
<evidence type="ECO:0000313" key="6">
    <source>
        <dbReference type="EMBL" id="MBD8503886.1"/>
    </source>
</evidence>
<dbReference type="SMART" id="SM00387">
    <property type="entry name" value="HATPase_c"/>
    <property type="match status" value="1"/>
</dbReference>
<dbReference type="GO" id="GO:0016301">
    <property type="term" value="F:kinase activity"/>
    <property type="evidence" value="ECO:0007669"/>
    <property type="project" value="UniProtKB-KW"/>
</dbReference>
<evidence type="ECO:0000256" key="1">
    <source>
        <dbReference type="ARBA" id="ARBA00000085"/>
    </source>
</evidence>
<evidence type="ECO:0000256" key="2">
    <source>
        <dbReference type="ARBA" id="ARBA00012438"/>
    </source>
</evidence>
<dbReference type="PRINTS" id="PR00344">
    <property type="entry name" value="BCTRLSENSOR"/>
</dbReference>
<dbReference type="InterPro" id="IPR003594">
    <property type="entry name" value="HATPase_dom"/>
</dbReference>
<organism evidence="6 7">
    <name type="scientific">Thauera sedimentorum</name>
    <dbReference type="NCBI Taxonomy" id="2767595"/>
    <lineage>
        <taxon>Bacteria</taxon>
        <taxon>Pseudomonadati</taxon>
        <taxon>Pseudomonadota</taxon>
        <taxon>Betaproteobacteria</taxon>
        <taxon>Rhodocyclales</taxon>
        <taxon>Zoogloeaceae</taxon>
        <taxon>Thauera</taxon>
    </lineage>
</organism>
<sequence>MHPLLARQLRRHLGESAPAPAEPAAWTRFLTAVSDAYEQFDRDRRMTEHSLELMSEELNQRNDELRRELAERRDAEAALEREKAEQAVLIERLADARQQLFHAEKMASIGQLAAGVAHEINNPVGYVQANLGALGNYVDDLLQLAGLVEALSAALPADHPQRAQAEAACRNLDLPFLREDIPSLMRETAEGVARVRKIVADLRDFSHPDSGGFTVVDLHQGLRSTLNIVHNELKYKCEVCTDFGELPQIECNPGQLNQVFLNLLVNAGHAIAERGRIEILTRSHAERGEVSVAITDTGCGIAAEHLGRIFDPFFTTKSVGKGTGLGLSLSYGIVQRHNGRIEVDSAPGRGSTFRVVLPVSQPADAPPA</sequence>
<dbReference type="Proteomes" id="UP000603602">
    <property type="component" value="Unassembled WGS sequence"/>
</dbReference>
<dbReference type="SUPFAM" id="SSF47384">
    <property type="entry name" value="Homodimeric domain of signal transducing histidine kinase"/>
    <property type="match status" value="1"/>
</dbReference>
<reference evidence="7" key="1">
    <citation type="submission" date="2023-07" db="EMBL/GenBank/DDBJ databases">
        <title>Thauera sp. CAU 1555 isolated from sand of Yaerae Beach.</title>
        <authorList>
            <person name="Kim W."/>
        </authorList>
    </citation>
    <scope>NUCLEOTIDE SEQUENCE [LARGE SCALE GENOMIC DNA]</scope>
    <source>
        <strain evidence="7">CAU 1555</strain>
    </source>
</reference>
<comment type="caution">
    <text evidence="6">The sequence shown here is derived from an EMBL/GenBank/DDBJ whole genome shotgun (WGS) entry which is preliminary data.</text>
</comment>
<dbReference type="InterPro" id="IPR004358">
    <property type="entry name" value="Sig_transdc_His_kin-like_C"/>
</dbReference>
<evidence type="ECO:0000313" key="7">
    <source>
        <dbReference type="Proteomes" id="UP000603602"/>
    </source>
</evidence>
<dbReference type="SUPFAM" id="SSF55874">
    <property type="entry name" value="ATPase domain of HSP90 chaperone/DNA topoisomerase II/histidine kinase"/>
    <property type="match status" value="1"/>
</dbReference>
<keyword evidence="3" id="KW-0597">Phosphoprotein</keyword>
<keyword evidence="7" id="KW-1185">Reference proteome</keyword>
<name>A0ABR9BFA5_9RHOO</name>
<gene>
    <name evidence="6" type="ORF">IFO67_13410</name>
</gene>
<feature type="coiled-coil region" evidence="4">
    <location>
        <begin position="48"/>
        <end position="99"/>
    </location>
</feature>
<accession>A0ABR9BFA5</accession>
<dbReference type="PROSITE" id="PS50109">
    <property type="entry name" value="HIS_KIN"/>
    <property type="match status" value="1"/>
</dbReference>
<dbReference type="InterPro" id="IPR036890">
    <property type="entry name" value="HATPase_C_sf"/>
</dbReference>
<feature type="domain" description="Histidine kinase" evidence="5">
    <location>
        <begin position="115"/>
        <end position="361"/>
    </location>
</feature>
<dbReference type="Gene3D" id="1.10.287.130">
    <property type="match status" value="1"/>
</dbReference>